<protein>
    <submittedName>
        <fullName evidence="1">Uncharacterized protein</fullName>
    </submittedName>
</protein>
<dbReference type="AlphaFoldDB" id="A0AAN8PG13"/>
<comment type="caution">
    <text evidence="1">The sequence shown here is derived from an EMBL/GenBank/DDBJ whole genome shotgun (WGS) entry which is preliminary data.</text>
</comment>
<reference evidence="1 2" key="1">
    <citation type="submission" date="2024-01" db="EMBL/GenBank/DDBJ databases">
        <title>The genome of the rayed Mediterranean limpet Patella caerulea (Linnaeus, 1758).</title>
        <authorList>
            <person name="Anh-Thu Weber A."/>
            <person name="Halstead-Nussloch G."/>
        </authorList>
    </citation>
    <scope>NUCLEOTIDE SEQUENCE [LARGE SCALE GENOMIC DNA]</scope>
    <source>
        <strain evidence="1">AATW-2023a</strain>
        <tissue evidence="1">Whole specimen</tissue>
    </source>
</reference>
<dbReference type="Proteomes" id="UP001347796">
    <property type="component" value="Unassembled WGS sequence"/>
</dbReference>
<gene>
    <name evidence="1" type="ORF">SNE40_017554</name>
</gene>
<dbReference type="EMBL" id="JAZGQO010000011">
    <property type="protein sequence ID" value="KAK6174238.1"/>
    <property type="molecule type" value="Genomic_DNA"/>
</dbReference>
<name>A0AAN8PG13_PATCE</name>
<dbReference type="PANTHER" id="PTHR46601">
    <property type="entry name" value="ULP_PROTEASE DOMAIN-CONTAINING PROTEIN"/>
    <property type="match status" value="1"/>
</dbReference>
<dbReference type="PANTHER" id="PTHR46601:SF1">
    <property type="entry name" value="ADF-H DOMAIN-CONTAINING PROTEIN"/>
    <property type="match status" value="1"/>
</dbReference>
<proteinExistence type="predicted"/>
<accession>A0AAN8PG13</accession>
<organism evidence="1 2">
    <name type="scientific">Patella caerulea</name>
    <name type="common">Rayed Mediterranean limpet</name>
    <dbReference type="NCBI Taxonomy" id="87958"/>
    <lineage>
        <taxon>Eukaryota</taxon>
        <taxon>Metazoa</taxon>
        <taxon>Spiralia</taxon>
        <taxon>Lophotrochozoa</taxon>
        <taxon>Mollusca</taxon>
        <taxon>Gastropoda</taxon>
        <taxon>Patellogastropoda</taxon>
        <taxon>Patelloidea</taxon>
        <taxon>Patellidae</taxon>
        <taxon>Patella</taxon>
    </lineage>
</organism>
<evidence type="ECO:0000313" key="1">
    <source>
        <dbReference type="EMBL" id="KAK6174238.1"/>
    </source>
</evidence>
<evidence type="ECO:0000313" key="2">
    <source>
        <dbReference type="Proteomes" id="UP001347796"/>
    </source>
</evidence>
<sequence>MLQERTGPMGKLIEEICESSLKDLPNHLFTAYWQRQQFSDLTSRNLPEGWSILLLDFAENYRCESQDEIQFAHLGV</sequence>
<keyword evidence="2" id="KW-1185">Reference proteome</keyword>